<dbReference type="InterPro" id="IPR036930">
    <property type="entry name" value="WGR_dom_sf"/>
</dbReference>
<comment type="caution">
    <text evidence="2">The sequence shown here is derived from an EMBL/GenBank/DDBJ whole genome shotgun (WGS) entry which is preliminary data.</text>
</comment>
<dbReference type="InterPro" id="IPR049809">
    <property type="entry name" value="YehF/YfeS-like_WGR"/>
</dbReference>
<dbReference type="CDD" id="cd07996">
    <property type="entry name" value="WGR_MMR_like"/>
    <property type="match status" value="1"/>
</dbReference>
<dbReference type="Proteomes" id="UP000266305">
    <property type="component" value="Unassembled WGS sequence"/>
</dbReference>
<organism evidence="2 3">
    <name type="scientific">Cereibacter sphaeroides</name>
    <name type="common">Rhodobacter sphaeroides</name>
    <dbReference type="NCBI Taxonomy" id="1063"/>
    <lineage>
        <taxon>Bacteria</taxon>
        <taxon>Pseudomonadati</taxon>
        <taxon>Pseudomonadota</taxon>
        <taxon>Alphaproteobacteria</taxon>
        <taxon>Rhodobacterales</taxon>
        <taxon>Paracoccaceae</taxon>
        <taxon>Cereibacter</taxon>
    </lineage>
</organism>
<evidence type="ECO:0000313" key="2">
    <source>
        <dbReference type="EMBL" id="RHZ93094.1"/>
    </source>
</evidence>
<dbReference type="RefSeq" id="WP_002723961.1">
    <property type="nucleotide sequence ID" value="NZ_BJXO01000007.1"/>
</dbReference>
<protein>
    <submittedName>
        <fullName evidence="2">WGR domain-containing protein</fullName>
    </submittedName>
</protein>
<reference evidence="2 3" key="1">
    <citation type="submission" date="2018-08" db="EMBL/GenBank/DDBJ databases">
        <title>Draft genome sequence of Rhodobacter sphaeroides FY.</title>
        <authorList>
            <person name="Rayyan A."/>
            <person name="Meyer T.E."/>
            <person name="Kyndt J.A."/>
        </authorList>
    </citation>
    <scope>NUCLEOTIDE SEQUENCE [LARGE SCALE GENOMIC DNA]</scope>
    <source>
        <strain evidence="2 3">FY</strain>
    </source>
</reference>
<dbReference type="PROSITE" id="PS51977">
    <property type="entry name" value="WGR"/>
    <property type="match status" value="1"/>
</dbReference>
<dbReference type="AlphaFoldDB" id="A0AAX1UJ02"/>
<sequence>MEIRLEKIDPESNCFRFYLIRCEPDLFGGAALVLQWGRIGGAGRTDIRASGSPERVREICERMVQRKLRRGYAVAGAGLMPGAAVP</sequence>
<dbReference type="InterPro" id="IPR008893">
    <property type="entry name" value="WGR_domain"/>
</dbReference>
<dbReference type="GeneID" id="67448815"/>
<dbReference type="Gene3D" id="2.20.140.10">
    <property type="entry name" value="WGR domain"/>
    <property type="match status" value="1"/>
</dbReference>
<name>A0AAX1UJ02_CERSP</name>
<dbReference type="SUPFAM" id="SSF142921">
    <property type="entry name" value="WGR domain-like"/>
    <property type="match status" value="1"/>
</dbReference>
<dbReference type="EMBL" id="QWGP01000019">
    <property type="protein sequence ID" value="RHZ93094.1"/>
    <property type="molecule type" value="Genomic_DNA"/>
</dbReference>
<feature type="domain" description="WGR" evidence="1">
    <location>
        <begin position="1"/>
        <end position="86"/>
    </location>
</feature>
<accession>A0AAX1UJ02</accession>
<gene>
    <name evidence="2" type="ORF">D1114_15690</name>
</gene>
<proteinExistence type="predicted"/>
<dbReference type="Pfam" id="PF05406">
    <property type="entry name" value="WGR"/>
    <property type="match status" value="1"/>
</dbReference>
<evidence type="ECO:0000259" key="1">
    <source>
        <dbReference type="PROSITE" id="PS51977"/>
    </source>
</evidence>
<evidence type="ECO:0000313" key="3">
    <source>
        <dbReference type="Proteomes" id="UP000266305"/>
    </source>
</evidence>
<dbReference type="SMART" id="SM00773">
    <property type="entry name" value="WGR"/>
    <property type="match status" value="1"/>
</dbReference>